<name>A6GF40_9BACT</name>
<keyword evidence="3" id="KW-0812">Transmembrane</keyword>
<evidence type="ECO:0000256" key="3">
    <source>
        <dbReference type="SAM" id="Phobius"/>
    </source>
</evidence>
<accession>A6GF40</accession>
<dbReference type="InterPro" id="IPR052346">
    <property type="entry name" value="O-mannosyl-transferase_TMTC"/>
</dbReference>
<dbReference type="AlphaFoldDB" id="A6GF40"/>
<dbReference type="EMBL" id="ABCS01000089">
    <property type="protein sequence ID" value="EDM75499.1"/>
    <property type="molecule type" value="Genomic_DNA"/>
</dbReference>
<feature type="transmembrane region" description="Helical" evidence="3">
    <location>
        <begin position="307"/>
        <end position="329"/>
    </location>
</feature>
<sequence>MAAKSRLRRFLDWPWAVHVILGVALILLLPSFALGLQLDDRIHRVMATDSFPMLSRGPTEYYAFFLDADEFRGAAAEVGILPWYTDPGFHGSFWRPLSSLSLHLDHAIVGSPAFAHAHNLAWLAALILATWAVYRRVFEARWLAVLALLLFALDESHANAVGWIAARNSVMSMAFATAAVALHLRWREEGDLSAAFGAPAMLGLGLLSGETALAMTAYLFAYALWLDRGSVRERAASLLPCAAVSVVWRVVYVSLGHGFGGSGLYIDPSAEPLHFARAMVERLPALISSQFTPVSADFVALIAKPGLWVLLAVGLALLGMCTALAWPALRERRELAAFFATGMVLAAVPMCSTMPQERLLFPVGLGGFGLVAIVLQAAFWPETETETETETKPPLRLRAVGAFLVFTHLVLAPLTLPPRVLGIQILGARYDATARSIGGLGEVEGKTVYLVRSADLFTGPLLGPHRAGLGLDRPARTRTLASGVEAMTVARTGPRTLVITCDAGLLDQPLDRMFRDPEALPFVAGERHDFGDGEVLVEAVTSDGRPTQIRFESRLPLEREDALWVVWTGKGYEPFALPAVGERVELAPAPVDFSSDE</sequence>
<evidence type="ECO:0000313" key="5">
    <source>
        <dbReference type="Proteomes" id="UP000005801"/>
    </source>
</evidence>
<comment type="caution">
    <text evidence="4">The sequence shown here is derived from an EMBL/GenBank/DDBJ whole genome shotgun (WGS) entry which is preliminary data.</text>
</comment>
<dbReference type="PANTHER" id="PTHR44227:SF3">
    <property type="entry name" value="PROTEIN O-MANNOSYL-TRANSFERASE TMTC4"/>
    <property type="match status" value="1"/>
</dbReference>
<proteinExistence type="predicted"/>
<dbReference type="OrthoDB" id="5512260at2"/>
<keyword evidence="1" id="KW-0677">Repeat</keyword>
<organism evidence="4 5">
    <name type="scientific">Plesiocystis pacifica SIR-1</name>
    <dbReference type="NCBI Taxonomy" id="391625"/>
    <lineage>
        <taxon>Bacteria</taxon>
        <taxon>Pseudomonadati</taxon>
        <taxon>Myxococcota</taxon>
        <taxon>Polyangia</taxon>
        <taxon>Nannocystales</taxon>
        <taxon>Nannocystaceae</taxon>
        <taxon>Plesiocystis</taxon>
    </lineage>
</organism>
<feature type="transmembrane region" description="Helical" evidence="3">
    <location>
        <begin position="335"/>
        <end position="352"/>
    </location>
</feature>
<keyword evidence="5" id="KW-1185">Reference proteome</keyword>
<reference evidence="4 5" key="1">
    <citation type="submission" date="2007-06" db="EMBL/GenBank/DDBJ databases">
        <authorList>
            <person name="Shimkets L."/>
            <person name="Ferriera S."/>
            <person name="Johnson J."/>
            <person name="Kravitz S."/>
            <person name="Beeson K."/>
            <person name="Sutton G."/>
            <person name="Rogers Y.-H."/>
            <person name="Friedman R."/>
            <person name="Frazier M."/>
            <person name="Venter J.C."/>
        </authorList>
    </citation>
    <scope>NUCLEOTIDE SEQUENCE [LARGE SCALE GENOMIC DNA]</scope>
    <source>
        <strain evidence="4 5">SIR-1</strain>
    </source>
</reference>
<protein>
    <recommendedName>
        <fullName evidence="6">Glycosyltransferase RgtA/B/C/D-like domain-containing protein</fullName>
    </recommendedName>
</protein>
<dbReference type="RefSeq" id="WP_006975330.1">
    <property type="nucleotide sequence ID" value="NZ_ABCS01000089.1"/>
</dbReference>
<feature type="transmembrane region" description="Helical" evidence="3">
    <location>
        <begin position="198"/>
        <end position="225"/>
    </location>
</feature>
<feature type="transmembrane region" description="Helical" evidence="3">
    <location>
        <begin position="359"/>
        <end position="379"/>
    </location>
</feature>
<evidence type="ECO:0000256" key="2">
    <source>
        <dbReference type="ARBA" id="ARBA00022803"/>
    </source>
</evidence>
<feature type="transmembrane region" description="Helical" evidence="3">
    <location>
        <begin position="140"/>
        <end position="158"/>
    </location>
</feature>
<evidence type="ECO:0008006" key="6">
    <source>
        <dbReference type="Google" id="ProtNLM"/>
    </source>
</evidence>
<feature type="transmembrane region" description="Helical" evidence="3">
    <location>
        <begin position="15"/>
        <end position="36"/>
    </location>
</feature>
<dbReference type="STRING" id="391625.PPSIR1_31498"/>
<evidence type="ECO:0000313" key="4">
    <source>
        <dbReference type="EMBL" id="EDM75499.1"/>
    </source>
</evidence>
<dbReference type="Proteomes" id="UP000005801">
    <property type="component" value="Unassembled WGS sequence"/>
</dbReference>
<feature type="transmembrane region" description="Helical" evidence="3">
    <location>
        <begin position="113"/>
        <end position="134"/>
    </location>
</feature>
<dbReference type="PANTHER" id="PTHR44227">
    <property type="match status" value="1"/>
</dbReference>
<keyword evidence="2" id="KW-0802">TPR repeat</keyword>
<feature type="transmembrane region" description="Helical" evidence="3">
    <location>
        <begin position="399"/>
        <end position="416"/>
    </location>
</feature>
<keyword evidence="3" id="KW-0472">Membrane</keyword>
<keyword evidence="3" id="KW-1133">Transmembrane helix</keyword>
<gene>
    <name evidence="4" type="ORF">PPSIR1_31498</name>
</gene>
<dbReference type="TCDB" id="8.A.95.3.1">
    <property type="family name" value="the transmembrane and tpr repeat-containing protein 3 (tmtc3) family"/>
</dbReference>
<dbReference type="eggNOG" id="ENOG5033TXD">
    <property type="taxonomic scope" value="Bacteria"/>
</dbReference>
<evidence type="ECO:0000256" key="1">
    <source>
        <dbReference type="ARBA" id="ARBA00022737"/>
    </source>
</evidence>